<dbReference type="AlphaFoldDB" id="A0A7I7SE03"/>
<dbReference type="EMBL" id="NCXO01000016">
    <property type="protein sequence ID" value="OSC33832.1"/>
    <property type="molecule type" value="Genomic_DNA"/>
</dbReference>
<evidence type="ECO:0000313" key="2">
    <source>
        <dbReference type="Proteomes" id="UP000193577"/>
    </source>
</evidence>
<protein>
    <submittedName>
        <fullName evidence="1">Uncharacterized protein</fullName>
    </submittedName>
</protein>
<organism evidence="1 2">
    <name type="scientific">Mycolicibacillus koreensis</name>
    <dbReference type="NCBI Taxonomy" id="1069220"/>
    <lineage>
        <taxon>Bacteria</taxon>
        <taxon>Bacillati</taxon>
        <taxon>Actinomycetota</taxon>
        <taxon>Actinomycetes</taxon>
        <taxon>Mycobacteriales</taxon>
        <taxon>Mycobacteriaceae</taxon>
        <taxon>Mycolicibacillus</taxon>
    </lineage>
</organism>
<sequence>MLHNDFPGVREIEVLASVHGRTCVTIVTPTEGKPQHPDAPVTAFRNQTRAALQSITDDGERQIFAEGFVEFTDPDFWRHQSRSLVVYATTDGVLTYRLPNRLTAVEVVADRLHLKPLLRATTFPQSAFILALAENSVRLIELSGDAPARELAVPDLPTSAADHAGRSAITGRSEFGGLSGSDQRQVRVRQYARAIDRALRAVLPDGTLPLILAAAEPIASTYREVNSYPGLVAETLTGSPETRSAGQLAADARPVLDRFYADQIEQWHRVFAERRAQGRALTDLADAARAATYGQIATMLIDMDTVVAGAIDPETGAVSLETGDTGYGLVDEIARRALLAGARVLAVRRADIPDGGELAAILRFAPVSGS</sequence>
<dbReference type="InterPro" id="IPR041638">
    <property type="entry name" value="BaeRF_family11"/>
</dbReference>
<dbReference type="RefSeq" id="WP_069391775.1">
    <property type="nucleotide sequence ID" value="NZ_AP022594.1"/>
</dbReference>
<dbReference type="Pfam" id="PF18855">
    <property type="entry name" value="baeRF_family11"/>
    <property type="match status" value="1"/>
</dbReference>
<dbReference type="OrthoDB" id="242138at2"/>
<accession>A0A7I7SE03</accession>
<gene>
    <name evidence="1" type="ORF">B8W67_09100</name>
</gene>
<reference evidence="1 2" key="1">
    <citation type="submission" date="2017-04" db="EMBL/GenBank/DDBJ databases">
        <title>The new phylogeny of genus Mycobacterium.</title>
        <authorList>
            <person name="Tortoli E."/>
            <person name="Trovato A."/>
            <person name="Cirillo D.M."/>
        </authorList>
    </citation>
    <scope>NUCLEOTIDE SEQUENCE [LARGE SCALE GENOMIC DNA]</scope>
    <source>
        <strain evidence="1 2">KCTC 19819</strain>
    </source>
</reference>
<keyword evidence="2" id="KW-1185">Reference proteome</keyword>
<comment type="caution">
    <text evidence="1">The sequence shown here is derived from an EMBL/GenBank/DDBJ whole genome shotgun (WGS) entry which is preliminary data.</text>
</comment>
<proteinExistence type="predicted"/>
<dbReference type="Proteomes" id="UP000193577">
    <property type="component" value="Unassembled WGS sequence"/>
</dbReference>
<name>A0A7I7SE03_9MYCO</name>
<evidence type="ECO:0000313" key="1">
    <source>
        <dbReference type="EMBL" id="OSC33832.1"/>
    </source>
</evidence>